<accession>A0A4Z0CEC9</accession>
<dbReference type="InterPro" id="IPR024983">
    <property type="entry name" value="CHAT_dom"/>
</dbReference>
<dbReference type="Proteomes" id="UP000297839">
    <property type="component" value="Unassembled WGS sequence"/>
</dbReference>
<dbReference type="RefSeq" id="WP_135249025.1">
    <property type="nucleotide sequence ID" value="NZ_SMLK01000001.1"/>
</dbReference>
<organism evidence="2 3">
    <name type="scientific">Ramlibacter humi</name>
    <dbReference type="NCBI Taxonomy" id="2530451"/>
    <lineage>
        <taxon>Bacteria</taxon>
        <taxon>Pseudomonadati</taxon>
        <taxon>Pseudomonadota</taxon>
        <taxon>Betaproteobacteria</taxon>
        <taxon>Burkholderiales</taxon>
        <taxon>Comamonadaceae</taxon>
        <taxon>Ramlibacter</taxon>
    </lineage>
</organism>
<dbReference type="Pfam" id="PF12770">
    <property type="entry name" value="CHAT"/>
    <property type="match status" value="1"/>
</dbReference>
<feature type="domain" description="CHAT" evidence="1">
    <location>
        <begin position="1089"/>
        <end position="1247"/>
    </location>
</feature>
<gene>
    <name evidence="2" type="ORF">EZ216_07300</name>
</gene>
<evidence type="ECO:0000313" key="3">
    <source>
        <dbReference type="Proteomes" id="UP000297839"/>
    </source>
</evidence>
<name>A0A4Z0CEC9_9BURK</name>
<comment type="caution">
    <text evidence="2">The sequence shown here is derived from an EMBL/GenBank/DDBJ whole genome shotgun (WGS) entry which is preliminary data.</text>
</comment>
<proteinExistence type="predicted"/>
<dbReference type="OrthoDB" id="7592245at2"/>
<reference evidence="2 3" key="1">
    <citation type="submission" date="2019-03" db="EMBL/GenBank/DDBJ databases">
        <title>Ramlibacter sp. 18x22-1, whole genome shotgun sequence.</title>
        <authorList>
            <person name="Zhang X."/>
            <person name="Feng G."/>
            <person name="Zhu H."/>
        </authorList>
    </citation>
    <scope>NUCLEOTIDE SEQUENCE [LARGE SCALE GENOMIC DNA]</scope>
    <source>
        <strain evidence="2 3">18x22-1</strain>
    </source>
</reference>
<evidence type="ECO:0000313" key="2">
    <source>
        <dbReference type="EMBL" id="TFZ08940.1"/>
    </source>
</evidence>
<dbReference type="AlphaFoldDB" id="A0A4Z0CEC9"/>
<evidence type="ECO:0000259" key="1">
    <source>
        <dbReference type="Pfam" id="PF12770"/>
    </source>
</evidence>
<protein>
    <submittedName>
        <fullName evidence="2">CHAT domain-containing protein</fullName>
    </submittedName>
</protein>
<keyword evidence="3" id="KW-1185">Reference proteome</keyword>
<dbReference type="EMBL" id="SMLK01000001">
    <property type="protein sequence ID" value="TFZ08940.1"/>
    <property type="molecule type" value="Genomic_DNA"/>
</dbReference>
<sequence>MPDVVRQLEDFNPAGVFNDKYIPAPGSALLLIHPSQQVVLRRCAVAAFMLVDPKDKQLFYKTLTFIAPPELVWAQSEEETFELLLTGISEVRGRTVDERERSELRDKFKFFRMAEASVASVALAIEKAGETQFVFLPYATIYRDPAQSRTQDQPRIRLHEDAWVSHTAELARRLTAVANERGCFILMTTAESAPSTDANSQLLLSAENFNVYGLRQKTQDKVVDKLAVWTTAAASGRTAQALTELEAENLPALEKKQARMQIAAYGGDHEQAAALVRELRQEMTVTGGAAVQWAGICLKGDDSKTASELIAASLDALTDERELREALRIATQSMDSELVERAWNRLTTLFGGSSTLHLDCEQRLLQICALAKNPQKASAISRIGFLPVHDYIAGQVGRGVEFDYSQPLRHVENNWPEQRELACICFARHAEAVEAAAAAWVLASELIPDSRFSRAAAQLTLRVMQSLLLVDAVGREQLDVYRIPIEAVLMHLADHPDDGWTRGTLLNTLEVERSGSVGYTLLIALALDVVRPDAKSTAEAVKPALAEESEFKDFLNRFGAWHAQNKVFDMRRSLPADVVGTNAAGLARLLAESLEQELFEQNSSAELQGLDFQATLLPAVARHVPGETCDIHALRALAGRYSLLGDNQRARDLAESILQVAGDSPARRRLAWGAYADIYLRAASTPDALIGIICASATQAELPKSDLAYEVYTQFRAIRDIGFVDQAAPLLEKYRQLQEAIGMTDPQRNRLGVIGLTLRLKQARRTNQAALLSMLQEAHDLLEEAIRLSDELFASAFLFGQLAAYVELAGGTVPQEAVELKQRALGEFDAEMATYLRALSTARPALQDLVELHNWAGGSRYASDAPNDATAVQIAAHRLLRPATPELPVHVAFLGCELLAERGVKPPGNAAALTAAWPLDFAADLVKNENVAVLMVAFDDEGEVITACAAPGAANVVRPAVGAQTAKARLQAWSRTYPYKYGDISPGEKKFDERSQRWKEEDDSEFYASMKSIDVPLPAADRVLVVAEPELAQLTFNLVLKNRELAGYDTALAMVPSLSWLAAVRQRPSGGDGRRLAWLSGGGNTGALDAMQAVHLMTQATLAQHAVALNTAAELPEDFQGAQMAIVTAHGQLGAEGRFIHRVVDEGTLKESPLHLANALTGVELAILFVCSGGRVDSHPNMSTTVGLPKMLLDRGCRTVIASPWPLESLVPGWWLPAFLDAWAAGKSALEACHAANRHVASLHAYQPQRSLAMMVYGDPLLRSSPASV</sequence>